<protein>
    <submittedName>
        <fullName evidence="3">Cd(II)/Pb(II)-responsive transcriptional regulator</fullName>
    </submittedName>
</protein>
<comment type="caution">
    <text evidence="3">The sequence shown here is derived from an EMBL/GenBank/DDBJ whole genome shotgun (WGS) entry which is preliminary data.</text>
</comment>
<dbReference type="PROSITE" id="PS50937">
    <property type="entry name" value="HTH_MERR_2"/>
    <property type="match status" value="1"/>
</dbReference>
<reference evidence="3 4" key="1">
    <citation type="submission" date="2021-11" db="EMBL/GenBank/DDBJ databases">
        <authorList>
            <person name="Huq M.A."/>
        </authorList>
    </citation>
    <scope>NUCLEOTIDE SEQUENCE [LARGE SCALE GENOMIC DNA]</scope>
    <source>
        <strain evidence="3 4">MAHUQ-52</strain>
    </source>
</reference>
<dbReference type="PANTHER" id="PTHR30204">
    <property type="entry name" value="REDOX-CYCLING DRUG-SENSING TRANSCRIPTIONAL ACTIVATOR SOXR"/>
    <property type="match status" value="1"/>
</dbReference>
<dbReference type="InterPro" id="IPR011791">
    <property type="entry name" value="CadR-PbrR"/>
</dbReference>
<dbReference type="PRINTS" id="PR00040">
    <property type="entry name" value="HTHMERR"/>
</dbReference>
<keyword evidence="4" id="KW-1185">Reference proteome</keyword>
<evidence type="ECO:0000313" key="4">
    <source>
        <dbReference type="Proteomes" id="UP001198701"/>
    </source>
</evidence>
<dbReference type="NCBIfam" id="TIGR02047">
    <property type="entry name" value="CadR-PbrR"/>
    <property type="match status" value="1"/>
</dbReference>
<proteinExistence type="predicted"/>
<evidence type="ECO:0000313" key="3">
    <source>
        <dbReference type="EMBL" id="MCC6070944.1"/>
    </source>
</evidence>
<keyword evidence="1" id="KW-0238">DNA-binding</keyword>
<evidence type="ECO:0000256" key="1">
    <source>
        <dbReference type="ARBA" id="ARBA00023125"/>
    </source>
</evidence>
<dbReference type="InterPro" id="IPR009061">
    <property type="entry name" value="DNA-bd_dom_put_sf"/>
</dbReference>
<dbReference type="SMART" id="SM00422">
    <property type="entry name" value="HTH_MERR"/>
    <property type="match status" value="1"/>
</dbReference>
<sequence>MAGNFKIGELADRTSCQVETIRYYERIGMLAPPMRSSNNYRTYGEAHVERLLFIRHCRALDMTLDEVRVLLNFRDKPDEDCDGVNELLDKHINHVVDRIASLTALETQLRQLRGRCSAADSSKACGILHALSEPVPAASGAVGNPLGPHC</sequence>
<dbReference type="InterPro" id="IPR000551">
    <property type="entry name" value="MerR-type_HTH_dom"/>
</dbReference>
<evidence type="ECO:0000259" key="2">
    <source>
        <dbReference type="PROSITE" id="PS50937"/>
    </source>
</evidence>
<accession>A0ABS8IQW4</accession>
<dbReference type="RefSeq" id="WP_229431863.1">
    <property type="nucleotide sequence ID" value="NZ_JAJHPV010000012.1"/>
</dbReference>
<dbReference type="InterPro" id="IPR047057">
    <property type="entry name" value="MerR_fam"/>
</dbReference>
<name>A0ABS8IQW4_9BURK</name>
<dbReference type="Gene3D" id="1.10.1660.10">
    <property type="match status" value="1"/>
</dbReference>
<dbReference type="Proteomes" id="UP001198701">
    <property type="component" value="Unassembled WGS sequence"/>
</dbReference>
<gene>
    <name evidence="3" type="primary">cadR</name>
    <name evidence="3" type="ORF">LMJ30_08245</name>
</gene>
<dbReference type="EMBL" id="JAJHPV010000012">
    <property type="protein sequence ID" value="MCC6070944.1"/>
    <property type="molecule type" value="Genomic_DNA"/>
</dbReference>
<feature type="domain" description="HTH merR-type" evidence="2">
    <location>
        <begin position="4"/>
        <end position="73"/>
    </location>
</feature>
<dbReference type="SUPFAM" id="SSF46955">
    <property type="entry name" value="Putative DNA-binding domain"/>
    <property type="match status" value="1"/>
</dbReference>
<organism evidence="3 4">
    <name type="scientific">Massilia agrisoli</name>
    <dbReference type="NCBI Taxonomy" id="2892444"/>
    <lineage>
        <taxon>Bacteria</taxon>
        <taxon>Pseudomonadati</taxon>
        <taxon>Pseudomonadota</taxon>
        <taxon>Betaproteobacteria</taxon>
        <taxon>Burkholderiales</taxon>
        <taxon>Oxalobacteraceae</taxon>
        <taxon>Telluria group</taxon>
        <taxon>Massilia</taxon>
    </lineage>
</organism>
<dbReference type="CDD" id="cd04784">
    <property type="entry name" value="HTH_CadR-PbrR"/>
    <property type="match status" value="1"/>
</dbReference>
<dbReference type="Pfam" id="PF13411">
    <property type="entry name" value="MerR_1"/>
    <property type="match status" value="1"/>
</dbReference>
<dbReference type="PANTHER" id="PTHR30204:SF92">
    <property type="entry name" value="HTH-TYPE TRANSCRIPTIONAL REGULATOR ZNTR"/>
    <property type="match status" value="1"/>
</dbReference>